<dbReference type="GO" id="GO:0003725">
    <property type="term" value="F:double-stranded RNA binding"/>
    <property type="evidence" value="ECO:0007669"/>
    <property type="project" value="TreeGrafter"/>
</dbReference>
<comment type="similarity">
    <text evidence="2">Belongs to the ribonuclease III family.</text>
</comment>
<dbReference type="PANTHER" id="PTHR11207">
    <property type="entry name" value="RIBONUCLEASE III"/>
    <property type="match status" value="1"/>
</dbReference>
<keyword evidence="8 9" id="KW-0694">RNA-binding</keyword>
<dbReference type="Proteomes" id="UP000177111">
    <property type="component" value="Unassembled WGS sequence"/>
</dbReference>
<evidence type="ECO:0000256" key="8">
    <source>
        <dbReference type="ARBA" id="ARBA00022884"/>
    </source>
</evidence>
<feature type="binding site" evidence="9">
    <location>
        <position position="120"/>
    </location>
    <ligand>
        <name>Mg(2+)</name>
        <dbReference type="ChEBI" id="CHEBI:18420"/>
    </ligand>
</feature>
<evidence type="ECO:0000313" key="13">
    <source>
        <dbReference type="EMBL" id="OGN31152.1"/>
    </source>
</evidence>
<dbReference type="CDD" id="cd10845">
    <property type="entry name" value="DSRM_RNAse_III_family"/>
    <property type="match status" value="1"/>
</dbReference>
<gene>
    <name evidence="9" type="primary">rnc</name>
    <name evidence="13" type="ORF">A3I96_02575</name>
</gene>
<evidence type="ECO:0000256" key="6">
    <source>
        <dbReference type="ARBA" id="ARBA00022759"/>
    </source>
</evidence>
<feature type="active site" evidence="9">
    <location>
        <position position="49"/>
    </location>
</feature>
<dbReference type="HAMAP" id="MF_00104">
    <property type="entry name" value="RNase_III"/>
    <property type="match status" value="1"/>
</dbReference>
<dbReference type="SUPFAM" id="SSF69065">
    <property type="entry name" value="RNase III domain-like"/>
    <property type="match status" value="1"/>
</dbReference>
<evidence type="ECO:0000256" key="7">
    <source>
        <dbReference type="ARBA" id="ARBA00022801"/>
    </source>
</evidence>
<organism evidence="13 14">
    <name type="scientific">Candidatus Yanofskybacteria bacterium RIFCSPLOWO2_02_FULL_44_18</name>
    <dbReference type="NCBI Taxonomy" id="1802705"/>
    <lineage>
        <taxon>Bacteria</taxon>
        <taxon>Candidatus Yanofskyibacteriota</taxon>
    </lineage>
</organism>
<dbReference type="Gene3D" id="1.10.1520.10">
    <property type="entry name" value="Ribonuclease III domain"/>
    <property type="match status" value="1"/>
</dbReference>
<accession>A0A1F8H0F5</accession>
<keyword evidence="3 9" id="KW-0698">rRNA processing</keyword>
<dbReference type="EC" id="3.1.26.3" evidence="9"/>
<dbReference type="PROSITE" id="PS00517">
    <property type="entry name" value="RNASE_3_1"/>
    <property type="match status" value="1"/>
</dbReference>
<keyword evidence="4 9" id="KW-0507">mRNA processing</keyword>
<dbReference type="InterPro" id="IPR014720">
    <property type="entry name" value="dsRBD_dom"/>
</dbReference>
<evidence type="ECO:0000259" key="11">
    <source>
        <dbReference type="PROSITE" id="PS50137"/>
    </source>
</evidence>
<dbReference type="SMART" id="SM00358">
    <property type="entry name" value="DSRM"/>
    <property type="match status" value="1"/>
</dbReference>
<dbReference type="PROSITE" id="PS50142">
    <property type="entry name" value="RNASE_3_2"/>
    <property type="match status" value="1"/>
</dbReference>
<proteinExistence type="inferred from homology"/>
<keyword evidence="9" id="KW-0963">Cytoplasm</keyword>
<keyword evidence="9" id="KW-0699">rRNA-binding</keyword>
<keyword evidence="7 9" id="KW-0378">Hydrolase</keyword>
<dbReference type="Pfam" id="PF14622">
    <property type="entry name" value="Ribonucleas_3_3"/>
    <property type="match status" value="1"/>
</dbReference>
<evidence type="ECO:0000256" key="3">
    <source>
        <dbReference type="ARBA" id="ARBA00022552"/>
    </source>
</evidence>
<evidence type="ECO:0000256" key="9">
    <source>
        <dbReference type="HAMAP-Rule" id="MF_00104"/>
    </source>
</evidence>
<evidence type="ECO:0000256" key="2">
    <source>
        <dbReference type="ARBA" id="ARBA00010183"/>
    </source>
</evidence>
<dbReference type="GO" id="GO:0006364">
    <property type="term" value="P:rRNA processing"/>
    <property type="evidence" value="ECO:0007669"/>
    <property type="project" value="UniProtKB-UniRule"/>
</dbReference>
<dbReference type="GO" id="GO:0019843">
    <property type="term" value="F:rRNA binding"/>
    <property type="evidence" value="ECO:0007669"/>
    <property type="project" value="UniProtKB-KW"/>
</dbReference>
<dbReference type="GO" id="GO:0005737">
    <property type="term" value="C:cytoplasm"/>
    <property type="evidence" value="ECO:0007669"/>
    <property type="project" value="UniProtKB-SubCell"/>
</dbReference>
<evidence type="ECO:0000256" key="1">
    <source>
        <dbReference type="ARBA" id="ARBA00000109"/>
    </source>
</evidence>
<dbReference type="InterPro" id="IPR036389">
    <property type="entry name" value="RNase_III_sf"/>
</dbReference>
<evidence type="ECO:0000313" key="14">
    <source>
        <dbReference type="Proteomes" id="UP000177111"/>
    </source>
</evidence>
<comment type="catalytic activity">
    <reaction evidence="1 9">
        <text>Endonucleolytic cleavage to 5'-phosphomonoester.</text>
        <dbReference type="EC" id="3.1.26.3"/>
    </reaction>
</comment>
<evidence type="ECO:0000256" key="4">
    <source>
        <dbReference type="ARBA" id="ARBA00022664"/>
    </source>
</evidence>
<sequence length="227" mass="25939">MDISPLEQKIGYSFSNKDHLLTALTHRSYLNENPKWPLDHNERLEFLGDAVLELVVTEFLFNNYPNPEGELTNWRAALVNAVILSKISNEFDLNEYVLLSRGEAKDTGRARQYILANAFESLIGAIYLDSGYEPCKEFIARFVLKELPEIISQKLYRDAKSLFQEKAQEKVGITPTYEVVDEWGPDHARNFKVGVFLEKELIAEGEGPSKQEAQQKAADEGLKKKNW</sequence>
<keyword evidence="9" id="KW-0479">Metal-binding</keyword>
<keyword evidence="6 9" id="KW-0255">Endonuclease</keyword>
<keyword evidence="5 9" id="KW-0540">Nuclease</keyword>
<name>A0A1F8H0F5_9BACT</name>
<keyword evidence="9" id="KW-0819">tRNA processing</keyword>
<dbReference type="GO" id="GO:0046872">
    <property type="term" value="F:metal ion binding"/>
    <property type="evidence" value="ECO:0007669"/>
    <property type="project" value="UniProtKB-KW"/>
</dbReference>
<feature type="domain" description="DRBM" evidence="11">
    <location>
        <begin position="158"/>
        <end position="227"/>
    </location>
</feature>
<comment type="subcellular location">
    <subcellularLocation>
        <location evidence="9">Cytoplasm</location>
    </subcellularLocation>
</comment>
<comment type="subunit">
    <text evidence="9">Homodimer.</text>
</comment>
<dbReference type="Pfam" id="PF00035">
    <property type="entry name" value="dsrm"/>
    <property type="match status" value="1"/>
</dbReference>
<dbReference type="NCBIfam" id="TIGR02191">
    <property type="entry name" value="RNaseIII"/>
    <property type="match status" value="1"/>
</dbReference>
<dbReference type="GO" id="GO:0006397">
    <property type="term" value="P:mRNA processing"/>
    <property type="evidence" value="ECO:0007669"/>
    <property type="project" value="UniProtKB-UniRule"/>
</dbReference>
<dbReference type="GO" id="GO:0004525">
    <property type="term" value="F:ribonuclease III activity"/>
    <property type="evidence" value="ECO:0007669"/>
    <property type="project" value="UniProtKB-UniRule"/>
</dbReference>
<dbReference type="CDD" id="cd00593">
    <property type="entry name" value="RIBOc"/>
    <property type="match status" value="1"/>
</dbReference>
<comment type="caution">
    <text evidence="13">The sequence shown here is derived from an EMBL/GenBank/DDBJ whole genome shotgun (WGS) entry which is preliminary data.</text>
</comment>
<dbReference type="SMART" id="SM00535">
    <property type="entry name" value="RIBOc"/>
    <property type="match status" value="1"/>
</dbReference>
<evidence type="ECO:0000259" key="12">
    <source>
        <dbReference type="PROSITE" id="PS50142"/>
    </source>
</evidence>
<feature type="compositionally biased region" description="Basic and acidic residues" evidence="10">
    <location>
        <begin position="217"/>
        <end position="227"/>
    </location>
</feature>
<dbReference type="GO" id="GO:0008033">
    <property type="term" value="P:tRNA processing"/>
    <property type="evidence" value="ECO:0007669"/>
    <property type="project" value="UniProtKB-KW"/>
</dbReference>
<dbReference type="EMBL" id="MGKT01000006">
    <property type="protein sequence ID" value="OGN31152.1"/>
    <property type="molecule type" value="Genomic_DNA"/>
</dbReference>
<dbReference type="Gene3D" id="3.30.160.20">
    <property type="match status" value="1"/>
</dbReference>
<feature type="binding site" evidence="9">
    <location>
        <position position="45"/>
    </location>
    <ligand>
        <name>Mg(2+)</name>
        <dbReference type="ChEBI" id="CHEBI:18420"/>
    </ligand>
</feature>
<comment type="function">
    <text evidence="9">Digests double-stranded RNA. Involved in the processing of primary rRNA transcript to yield the immediate precursors to the large and small rRNAs (23S and 16S). Processes some mRNAs, and tRNAs when they are encoded in the rRNA operon. Processes pre-crRNA and tracrRNA of type II CRISPR loci if present in the organism.</text>
</comment>
<dbReference type="InterPro" id="IPR000999">
    <property type="entry name" value="RNase_III_dom"/>
</dbReference>
<evidence type="ECO:0000256" key="10">
    <source>
        <dbReference type="SAM" id="MobiDB-lite"/>
    </source>
</evidence>
<dbReference type="GO" id="GO:0010468">
    <property type="term" value="P:regulation of gene expression"/>
    <property type="evidence" value="ECO:0007669"/>
    <property type="project" value="TreeGrafter"/>
</dbReference>
<dbReference type="InterPro" id="IPR011907">
    <property type="entry name" value="RNase_III"/>
</dbReference>
<dbReference type="AlphaFoldDB" id="A0A1F8H0F5"/>
<feature type="domain" description="RNase III" evidence="12">
    <location>
        <begin position="3"/>
        <end position="131"/>
    </location>
</feature>
<protein>
    <recommendedName>
        <fullName evidence="9">Ribonuclease 3</fullName>
        <ecNumber evidence="9">3.1.26.3</ecNumber>
    </recommendedName>
    <alternativeName>
        <fullName evidence="9">Ribonuclease III</fullName>
        <shortName evidence="9">RNase III</shortName>
    </alternativeName>
</protein>
<dbReference type="PROSITE" id="PS50137">
    <property type="entry name" value="DS_RBD"/>
    <property type="match status" value="1"/>
</dbReference>
<dbReference type="PANTHER" id="PTHR11207:SF0">
    <property type="entry name" value="RIBONUCLEASE 3"/>
    <property type="match status" value="1"/>
</dbReference>
<dbReference type="SUPFAM" id="SSF54768">
    <property type="entry name" value="dsRNA-binding domain-like"/>
    <property type="match status" value="1"/>
</dbReference>
<keyword evidence="9" id="KW-0460">Magnesium</keyword>
<feature type="active site" evidence="9">
    <location>
        <position position="120"/>
    </location>
</feature>
<comment type="cofactor">
    <cofactor evidence="9">
        <name>Mg(2+)</name>
        <dbReference type="ChEBI" id="CHEBI:18420"/>
    </cofactor>
</comment>
<reference evidence="13 14" key="1">
    <citation type="journal article" date="2016" name="Nat. Commun.">
        <title>Thousands of microbial genomes shed light on interconnected biogeochemical processes in an aquifer system.</title>
        <authorList>
            <person name="Anantharaman K."/>
            <person name="Brown C.T."/>
            <person name="Hug L.A."/>
            <person name="Sharon I."/>
            <person name="Castelle C.J."/>
            <person name="Probst A.J."/>
            <person name="Thomas B.C."/>
            <person name="Singh A."/>
            <person name="Wilkins M.J."/>
            <person name="Karaoz U."/>
            <person name="Brodie E.L."/>
            <person name="Williams K.H."/>
            <person name="Hubbard S.S."/>
            <person name="Banfield J.F."/>
        </authorList>
    </citation>
    <scope>NUCLEOTIDE SEQUENCE [LARGE SCALE GENOMIC DNA]</scope>
</reference>
<feature type="binding site" evidence="9">
    <location>
        <position position="117"/>
    </location>
    <ligand>
        <name>Mg(2+)</name>
        <dbReference type="ChEBI" id="CHEBI:18420"/>
    </ligand>
</feature>
<feature type="region of interest" description="Disordered" evidence="10">
    <location>
        <begin position="206"/>
        <end position="227"/>
    </location>
</feature>
<evidence type="ECO:0000256" key="5">
    <source>
        <dbReference type="ARBA" id="ARBA00022722"/>
    </source>
</evidence>
<dbReference type="FunFam" id="1.10.1520.10:FF:000001">
    <property type="entry name" value="Ribonuclease 3"/>
    <property type="match status" value="1"/>
</dbReference>